<organism evidence="1">
    <name type="scientific">Ophidiomyces ophidiicola</name>
    <dbReference type="NCBI Taxonomy" id="1387563"/>
    <lineage>
        <taxon>Eukaryota</taxon>
        <taxon>Fungi</taxon>
        <taxon>Dikarya</taxon>
        <taxon>Ascomycota</taxon>
        <taxon>Pezizomycotina</taxon>
        <taxon>Eurotiomycetes</taxon>
        <taxon>Eurotiomycetidae</taxon>
        <taxon>Onygenales</taxon>
        <taxon>Onygenaceae</taxon>
        <taxon>Ophidiomyces</taxon>
    </lineage>
</organism>
<accession>A0ACB8V0X6</accession>
<gene>
    <name evidence="1" type="ORF">LOY88_001812</name>
</gene>
<sequence length="577" mass="65634">MPAKVIDEEQLPESAPDENELLDVIIIGAGPCGLGVASRLQEETPAAVFTDEEHQRYHWIKKHTGRMPLLQAHHGKMKGVKATKYNAIKADSEGIKYSALERPRYSTLILDSSGDQWLSKWRRSFRLLEIPQLRSPMFFHVDPADLDGMLAYARETQREKELWELPGCVGKELSKHKKKKRSNARTTGEPEIDERDRKDYYSPGTDFFFDYCDSIAARYKLDNLGRILKQEVDSIKFDYHPHLSETDKIFTVATKEGRIFCSRAVVLAVGPGEERNFPWKLSAEEKKGASHIFDIMRLPSPVIKEKIKARRETNVLVVGGGLTSAQISDVIIKKGTTKVWLLMRSDLKVKYFDVPLNWVGKFKNYEKAVFWSADDDDGRYQDRIIELKWNSTLTITSERLQMILVARNGGSINPRYHKILKDHVANGRVSLHTRTQISTKKYDPCSRTWAITTDPPIPDLPAMDYIYFATGVKTNVNEMPMLRYINQEYPIESKDGMPCITNDLMWKDDMPLFCTGRLATLRLGPAGPNLEGARGGAERIAWALDEILGKREYEADEPSRIAFSGLGNRYAGLSNVE</sequence>
<evidence type="ECO:0000313" key="1">
    <source>
        <dbReference type="EMBL" id="KAI2390004.1"/>
    </source>
</evidence>
<name>A0ACB8V0X6_9EURO</name>
<dbReference type="EMBL" id="JALBCA010000020">
    <property type="protein sequence ID" value="KAI2390004.1"/>
    <property type="molecule type" value="Genomic_DNA"/>
</dbReference>
<comment type="caution">
    <text evidence="1">The sequence shown here is derived from an EMBL/GenBank/DDBJ whole genome shotgun (WGS) entry which is preliminary data.</text>
</comment>
<proteinExistence type="predicted"/>
<reference evidence="1" key="1">
    <citation type="journal article" date="2022" name="bioRxiv">
        <title>Population genetic analysis of Ophidiomyces ophidiicola, the causative agent of snake fungal disease, indicates recent introductions to the USA.</title>
        <authorList>
            <person name="Ladner J.T."/>
            <person name="Palmer J.M."/>
            <person name="Ettinger C.L."/>
            <person name="Stajich J.E."/>
            <person name="Farrell T.M."/>
            <person name="Glorioso B.M."/>
            <person name="Lawson B."/>
            <person name="Price S.J."/>
            <person name="Stengle A.G."/>
            <person name="Grear D.A."/>
            <person name="Lorch J.M."/>
        </authorList>
    </citation>
    <scope>NUCLEOTIDE SEQUENCE</scope>
    <source>
        <strain evidence="1">NWHC 24266-5</strain>
    </source>
</reference>
<protein>
    <submittedName>
        <fullName evidence="1">Uncharacterized protein</fullName>
    </submittedName>
</protein>